<sequence>MSKYVDHVLKSMVQVDNLLQMATTAATVES</sequence>
<name>T1GLF3_MEGSC</name>
<proteinExistence type="predicted"/>
<evidence type="ECO:0000313" key="1">
    <source>
        <dbReference type="EnsemblMetazoa" id="MESCA004354-PA"/>
    </source>
</evidence>
<dbReference type="Proteomes" id="UP000015102">
    <property type="component" value="Unassembled WGS sequence"/>
</dbReference>
<evidence type="ECO:0000313" key="2">
    <source>
        <dbReference type="Proteomes" id="UP000015102"/>
    </source>
</evidence>
<dbReference type="EMBL" id="CAQQ02098089">
    <property type="status" value="NOT_ANNOTATED_CDS"/>
    <property type="molecule type" value="Genomic_DNA"/>
</dbReference>
<accession>T1GLF3</accession>
<dbReference type="AlphaFoldDB" id="T1GLF3"/>
<dbReference type="EnsemblMetazoa" id="MESCA004354-RA">
    <property type="protein sequence ID" value="MESCA004354-PA"/>
    <property type="gene ID" value="MESCA004354"/>
</dbReference>
<dbReference type="HOGENOM" id="CLU_3406723_0_0_1"/>
<dbReference type="EMBL" id="CAQQ02098088">
    <property type="status" value="NOT_ANNOTATED_CDS"/>
    <property type="molecule type" value="Genomic_DNA"/>
</dbReference>
<reference evidence="2" key="1">
    <citation type="submission" date="2013-02" db="EMBL/GenBank/DDBJ databases">
        <authorList>
            <person name="Hughes D."/>
        </authorList>
    </citation>
    <scope>NUCLEOTIDE SEQUENCE</scope>
    <source>
        <strain>Durham</strain>
        <strain evidence="2">NC isolate 2 -- Noor lab</strain>
    </source>
</reference>
<protein>
    <submittedName>
        <fullName evidence="1">Uncharacterized protein</fullName>
    </submittedName>
</protein>
<organism evidence="1 2">
    <name type="scientific">Megaselia scalaris</name>
    <name type="common">Humpbacked fly</name>
    <name type="synonym">Phora scalaris</name>
    <dbReference type="NCBI Taxonomy" id="36166"/>
    <lineage>
        <taxon>Eukaryota</taxon>
        <taxon>Metazoa</taxon>
        <taxon>Ecdysozoa</taxon>
        <taxon>Arthropoda</taxon>
        <taxon>Hexapoda</taxon>
        <taxon>Insecta</taxon>
        <taxon>Pterygota</taxon>
        <taxon>Neoptera</taxon>
        <taxon>Endopterygota</taxon>
        <taxon>Diptera</taxon>
        <taxon>Brachycera</taxon>
        <taxon>Muscomorpha</taxon>
        <taxon>Platypezoidea</taxon>
        <taxon>Phoridae</taxon>
        <taxon>Megaseliini</taxon>
        <taxon>Megaselia</taxon>
    </lineage>
</organism>
<reference evidence="1" key="2">
    <citation type="submission" date="2015-06" db="UniProtKB">
        <authorList>
            <consortium name="EnsemblMetazoa"/>
        </authorList>
    </citation>
    <scope>IDENTIFICATION</scope>
</reference>
<keyword evidence="2" id="KW-1185">Reference proteome</keyword>